<feature type="binding site" evidence="6">
    <location>
        <position position="39"/>
    </location>
    <ligand>
        <name>AMP</name>
        <dbReference type="ChEBI" id="CHEBI:456215"/>
    </ligand>
</feature>
<dbReference type="Pfam" id="PF00406">
    <property type="entry name" value="ADK"/>
    <property type="match status" value="1"/>
</dbReference>
<dbReference type="RefSeq" id="WP_015286916.1">
    <property type="nucleotide sequence ID" value="NZ_CP103987.1"/>
</dbReference>
<dbReference type="EMBL" id="LR214986">
    <property type="protein sequence ID" value="VEU64387.1"/>
    <property type="molecule type" value="Genomic_DNA"/>
</dbReference>
<evidence type="ECO:0000256" key="5">
    <source>
        <dbReference type="ARBA" id="ARBA00022840"/>
    </source>
</evidence>
<keyword evidence="3 6" id="KW-0547">Nucleotide-binding</keyword>
<keyword evidence="6" id="KW-0479">Metal-binding</keyword>
<dbReference type="HAMAP" id="MF_00235">
    <property type="entry name" value="Adenylate_kinase_Adk"/>
    <property type="match status" value="1"/>
</dbReference>
<protein>
    <recommendedName>
        <fullName evidence="6 8">Adenylate kinase</fullName>
        <shortName evidence="6">AK</shortName>
        <ecNumber evidence="6 8">2.7.4.3</ecNumber>
    </recommendedName>
    <alternativeName>
        <fullName evidence="6">ATP-AMP transphosphorylase</fullName>
    </alternativeName>
    <alternativeName>
        <fullName evidence="6">ATP:AMP phosphotransferase</fullName>
    </alternativeName>
    <alternativeName>
        <fullName evidence="6">Adenylate monophosphate kinase</fullName>
    </alternativeName>
</protein>
<dbReference type="InterPro" id="IPR006259">
    <property type="entry name" value="Adenyl_kin_sub"/>
</dbReference>
<dbReference type="CDD" id="cd01428">
    <property type="entry name" value="ADK"/>
    <property type="match status" value="1"/>
</dbReference>
<evidence type="ECO:0000256" key="1">
    <source>
        <dbReference type="ARBA" id="ARBA00022679"/>
    </source>
</evidence>
<reference evidence="10 12" key="1">
    <citation type="submission" date="2019-01" db="EMBL/GenBank/DDBJ databases">
        <authorList>
            <consortium name="Pathogen Informatics"/>
        </authorList>
    </citation>
    <scope>NUCLEOTIDE SEQUENCE [LARGE SCALE GENOMIC DNA]</scope>
    <source>
        <strain evidence="10 12">NCTC10142</strain>
        <plasmid evidence="12">13</plasmid>
    </source>
</reference>
<sequence length="213" mass="24447">MIKTNVIFMGEPGAGKGTVADLLQSKTNLIHLSTGDIFRSEIRNKTELGQKVEYYVHSGGYVPDEVTNEIVLNAITKLKNENKNFILDGYPRTQKQAEFLDSQKDFKFKTILLSVPHETIIKRLSGRRLCPKCGTSYHIDFKPPLKENLCDIDNGILTSREDDKPEKIKHRLEIYNEQTKPLLDYYSQSQRLITIDAKNNPEEVCKNILDYLK</sequence>
<keyword evidence="1 6" id="KW-0808">Transferase</keyword>
<feature type="binding site" evidence="6">
    <location>
        <position position="153"/>
    </location>
    <ligand>
        <name>Zn(2+)</name>
        <dbReference type="ChEBI" id="CHEBI:29105"/>
        <note>structural</note>
    </ligand>
</feature>
<feature type="binding site" evidence="6">
    <location>
        <position position="199"/>
    </location>
    <ligand>
        <name>ATP</name>
        <dbReference type="ChEBI" id="CHEBI:30616"/>
    </ligand>
</feature>
<feature type="binding site" evidence="6">
    <location>
        <begin position="13"/>
        <end position="18"/>
    </location>
    <ligand>
        <name>ATP</name>
        <dbReference type="ChEBI" id="CHEBI:30616"/>
    </ligand>
</feature>
<dbReference type="UniPathway" id="UPA00588">
    <property type="reaction ID" value="UER00649"/>
</dbReference>
<dbReference type="InterPro" id="IPR033690">
    <property type="entry name" value="Adenylat_kinase_CS"/>
</dbReference>
<dbReference type="GO" id="GO:0004017">
    <property type="term" value="F:AMP kinase activity"/>
    <property type="evidence" value="ECO:0007669"/>
    <property type="project" value="UniProtKB-UniRule"/>
</dbReference>
<geneLocation type="plasmid" evidence="10 12">
    <name>13</name>
</geneLocation>
<evidence type="ECO:0000259" key="9">
    <source>
        <dbReference type="Pfam" id="PF05191"/>
    </source>
</evidence>
<feature type="binding site" evidence="6">
    <location>
        <position position="150"/>
    </location>
    <ligand>
        <name>Zn(2+)</name>
        <dbReference type="ChEBI" id="CHEBI:29105"/>
        <note>structural</note>
    </ligand>
</feature>
<evidence type="ECO:0000256" key="7">
    <source>
        <dbReference type="RuleBase" id="RU003330"/>
    </source>
</evidence>
<accession>A0A449AHA5</accession>
<feature type="binding site" evidence="6">
    <location>
        <position position="127"/>
    </location>
    <ligand>
        <name>ATP</name>
        <dbReference type="ChEBI" id="CHEBI:30616"/>
    </ligand>
</feature>
<keyword evidence="2 6" id="KW-0545">Nucleotide biosynthesis</keyword>
<dbReference type="InterPro" id="IPR007862">
    <property type="entry name" value="Adenylate_kinase_lid-dom"/>
</dbReference>
<dbReference type="FunFam" id="3.40.50.300:FF:000106">
    <property type="entry name" value="Adenylate kinase mitochondrial"/>
    <property type="match status" value="1"/>
</dbReference>
<dbReference type="GO" id="GO:0005524">
    <property type="term" value="F:ATP binding"/>
    <property type="evidence" value="ECO:0007669"/>
    <property type="project" value="UniProtKB-UniRule"/>
</dbReference>
<feature type="binding site" evidence="6">
    <location>
        <begin position="136"/>
        <end position="137"/>
    </location>
    <ligand>
        <name>ATP</name>
        <dbReference type="ChEBI" id="CHEBI:30616"/>
    </ligand>
</feature>
<dbReference type="Gene3D" id="3.40.50.300">
    <property type="entry name" value="P-loop containing nucleotide triphosphate hydrolases"/>
    <property type="match status" value="1"/>
</dbReference>
<proteinExistence type="inferred from homology"/>
<evidence type="ECO:0000313" key="12">
    <source>
        <dbReference type="Proteomes" id="UP000289506"/>
    </source>
</evidence>
<name>A0A449AHA5_9BACT</name>
<evidence type="ECO:0000256" key="2">
    <source>
        <dbReference type="ARBA" id="ARBA00022727"/>
    </source>
</evidence>
<dbReference type="InterPro" id="IPR000850">
    <property type="entry name" value="Adenylat/UMP-CMP_kin"/>
</dbReference>
<dbReference type="Proteomes" id="UP000289506">
    <property type="component" value="Plasmid 13"/>
</dbReference>
<dbReference type="NCBIfam" id="TIGR01351">
    <property type="entry name" value="adk"/>
    <property type="match status" value="1"/>
</dbReference>
<evidence type="ECO:0000313" key="11">
    <source>
        <dbReference type="EMBL" id="WQQ20034.1"/>
    </source>
</evidence>
<evidence type="ECO:0000313" key="13">
    <source>
        <dbReference type="Proteomes" id="UP001327314"/>
    </source>
</evidence>
<dbReference type="SUPFAM" id="SSF52540">
    <property type="entry name" value="P-loop containing nucleoside triphosphate hydrolases"/>
    <property type="match status" value="1"/>
</dbReference>
<dbReference type="GO" id="GO:0005737">
    <property type="term" value="C:cytoplasm"/>
    <property type="evidence" value="ECO:0007669"/>
    <property type="project" value="UniProtKB-SubCell"/>
</dbReference>
<evidence type="ECO:0000256" key="6">
    <source>
        <dbReference type="HAMAP-Rule" id="MF_00235"/>
    </source>
</evidence>
<reference evidence="11 13" key="2">
    <citation type="submission" date="2023-12" db="EMBL/GenBank/DDBJ databases">
        <title>Hybrid Genome Assemblies of Mycoplasma cynos and Mycoplasma felis isolated from Dogs and Cats with Infectious Respiratory Disease.</title>
        <authorList>
            <person name="Framst I."/>
            <person name="Cai H."/>
            <person name="Ramesh P."/>
            <person name="Maboni G."/>
        </authorList>
    </citation>
    <scope>NUCLEOTIDE SEQUENCE [LARGE SCALE GENOMIC DNA]</scope>
    <source>
        <strain evidence="11 13">30510</strain>
    </source>
</reference>
<evidence type="ECO:0000256" key="4">
    <source>
        <dbReference type="ARBA" id="ARBA00022777"/>
    </source>
</evidence>
<feature type="region of interest" description="NMP" evidence="6">
    <location>
        <begin position="33"/>
        <end position="62"/>
    </location>
</feature>
<dbReference type="PANTHER" id="PTHR23359">
    <property type="entry name" value="NUCLEOTIDE KINASE"/>
    <property type="match status" value="1"/>
</dbReference>
<feature type="binding site" evidence="6">
    <location>
        <position position="171"/>
    </location>
    <ligand>
        <name>AMP</name>
        <dbReference type="ChEBI" id="CHEBI:456215"/>
    </ligand>
</feature>
<comment type="similarity">
    <text evidence="6 7">Belongs to the adenylate kinase family.</text>
</comment>
<evidence type="ECO:0000256" key="8">
    <source>
        <dbReference type="RuleBase" id="RU003331"/>
    </source>
</evidence>
<dbReference type="Proteomes" id="UP001327314">
    <property type="component" value="Chromosome"/>
</dbReference>
<dbReference type="GeneID" id="74931686"/>
<feature type="binding site" evidence="6">
    <location>
        <position position="160"/>
    </location>
    <ligand>
        <name>AMP</name>
        <dbReference type="ChEBI" id="CHEBI:456215"/>
    </ligand>
</feature>
<keyword evidence="6" id="KW-0862">Zinc</keyword>
<keyword evidence="5 6" id="KW-0067">ATP-binding</keyword>
<dbReference type="GO" id="GO:0044209">
    <property type="term" value="P:AMP salvage"/>
    <property type="evidence" value="ECO:0007669"/>
    <property type="project" value="UniProtKB-UniRule"/>
</dbReference>
<comment type="pathway">
    <text evidence="6">Purine metabolism; AMP biosynthesis via salvage pathway; AMP from ADP: step 1/1.</text>
</comment>
<feature type="region of interest" description="LID" evidence="6">
    <location>
        <begin position="126"/>
        <end position="163"/>
    </location>
</feature>
<dbReference type="GO" id="GO:0008270">
    <property type="term" value="F:zinc ion binding"/>
    <property type="evidence" value="ECO:0007669"/>
    <property type="project" value="UniProtKB-UniRule"/>
</dbReference>
<feature type="binding site" evidence="6">
    <location>
        <begin position="60"/>
        <end position="62"/>
    </location>
    <ligand>
        <name>AMP</name>
        <dbReference type="ChEBI" id="CHEBI:456215"/>
    </ligand>
</feature>
<keyword evidence="10" id="KW-0614">Plasmid</keyword>
<evidence type="ECO:0000313" key="10">
    <source>
        <dbReference type="EMBL" id="VEU64387.1"/>
    </source>
</evidence>
<dbReference type="EC" id="2.7.4.3" evidence="6 8"/>
<feature type="binding site" evidence="6">
    <location>
        <position position="130"/>
    </location>
    <ligand>
        <name>Zn(2+)</name>
        <dbReference type="ChEBI" id="CHEBI:29105"/>
        <note>structural</note>
    </ligand>
</feature>
<keyword evidence="6" id="KW-0963">Cytoplasm</keyword>
<dbReference type="OMA" id="VYHEQTA"/>
<comment type="catalytic activity">
    <reaction evidence="6 8">
        <text>AMP + ATP = 2 ADP</text>
        <dbReference type="Rhea" id="RHEA:12973"/>
        <dbReference type="ChEBI" id="CHEBI:30616"/>
        <dbReference type="ChEBI" id="CHEBI:456215"/>
        <dbReference type="ChEBI" id="CHEBI:456216"/>
        <dbReference type="EC" id="2.7.4.3"/>
    </reaction>
</comment>
<feature type="binding site" evidence="6">
    <location>
        <begin position="89"/>
        <end position="92"/>
    </location>
    <ligand>
        <name>AMP</name>
        <dbReference type="ChEBI" id="CHEBI:456215"/>
    </ligand>
</feature>
<dbReference type="InterPro" id="IPR027417">
    <property type="entry name" value="P-loop_NTPase"/>
</dbReference>
<feature type="domain" description="Adenylate kinase active site lid" evidence="9">
    <location>
        <begin position="127"/>
        <end position="162"/>
    </location>
</feature>
<feature type="binding site" evidence="6">
    <location>
        <position position="34"/>
    </location>
    <ligand>
        <name>AMP</name>
        <dbReference type="ChEBI" id="CHEBI:456215"/>
    </ligand>
</feature>
<evidence type="ECO:0000256" key="3">
    <source>
        <dbReference type="ARBA" id="ARBA00022741"/>
    </source>
</evidence>
<dbReference type="Pfam" id="PF05191">
    <property type="entry name" value="ADK_lid"/>
    <property type="match status" value="1"/>
</dbReference>
<gene>
    <name evidence="10" type="primary">MCYN0050</name>
    <name evidence="6" type="synonym">adk</name>
    <name evidence="10" type="ORF">NCTC10142_00127</name>
    <name evidence="11" type="ORF">RRG46_00555</name>
</gene>
<comment type="function">
    <text evidence="6">Catalyzes the reversible transfer of the terminal phosphate group between ATP and AMP. Plays an important role in cellular energy homeostasis and in adenine nucleotide metabolism.</text>
</comment>
<feature type="binding site" evidence="6">
    <location>
        <position position="96"/>
    </location>
    <ligand>
        <name>AMP</name>
        <dbReference type="ChEBI" id="CHEBI:456215"/>
    </ligand>
</feature>
<dbReference type="EMBL" id="CP141046">
    <property type="protein sequence ID" value="WQQ20034.1"/>
    <property type="molecule type" value="Genomic_DNA"/>
</dbReference>
<keyword evidence="4 6" id="KW-0418">Kinase</keyword>
<comment type="domain">
    <text evidence="6">Consists of three domains, a large central CORE domain and two small peripheral domains, NMPbind and LID, which undergo movements during catalysis. The LID domain closes over the site of phosphoryl transfer upon ATP binding. Assembling and dissambling the active center during each catalytic cycle provides an effective means to prevent ATP hydrolysis. Some bacteria have evolved a zinc-coordinating structure that stabilizes the LID domain.</text>
</comment>
<feature type="binding site" evidence="6">
    <location>
        <position position="133"/>
    </location>
    <ligand>
        <name>Zn(2+)</name>
        <dbReference type="ChEBI" id="CHEBI:29105"/>
        <note>structural</note>
    </ligand>
</feature>
<dbReference type="PRINTS" id="PR00094">
    <property type="entry name" value="ADENYLTKNASE"/>
</dbReference>
<comment type="subunit">
    <text evidence="6 8">Monomer.</text>
</comment>
<dbReference type="PROSITE" id="PS00113">
    <property type="entry name" value="ADENYLATE_KINASE"/>
    <property type="match status" value="1"/>
</dbReference>
<comment type="subcellular location">
    <subcellularLocation>
        <location evidence="6 8">Cytoplasm</location>
    </subcellularLocation>
</comment>
<dbReference type="AlphaFoldDB" id="A0A449AHA5"/>
<organism evidence="10 12">
    <name type="scientific">Mycoplasmopsis cynos</name>
    <dbReference type="NCBI Taxonomy" id="171284"/>
    <lineage>
        <taxon>Bacteria</taxon>
        <taxon>Bacillati</taxon>
        <taxon>Mycoplasmatota</taxon>
        <taxon>Mycoplasmoidales</taxon>
        <taxon>Metamycoplasmataceae</taxon>
        <taxon>Mycoplasmopsis</taxon>
    </lineage>
</organism>